<protein>
    <submittedName>
        <fullName evidence="5">UPF0020 family protein-possibly an RNA methylase</fullName>
    </submittedName>
</protein>
<dbReference type="PROSITE" id="PS51165">
    <property type="entry name" value="THUMP"/>
    <property type="match status" value="1"/>
</dbReference>
<dbReference type="Gene3D" id="3.40.50.150">
    <property type="entry name" value="Vaccinia Virus protein VP39"/>
    <property type="match status" value="1"/>
</dbReference>
<keyword evidence="1 5" id="KW-0489">Methyltransferase</keyword>
<dbReference type="Pfam" id="PF02926">
    <property type="entry name" value="THUMP"/>
    <property type="match status" value="1"/>
</dbReference>
<evidence type="ECO:0000256" key="3">
    <source>
        <dbReference type="PROSITE-ProRule" id="PRU00529"/>
    </source>
</evidence>
<dbReference type="Gene3D" id="3.30.2130.30">
    <property type="match status" value="1"/>
</dbReference>
<evidence type="ECO:0000256" key="2">
    <source>
        <dbReference type="ARBA" id="ARBA00022679"/>
    </source>
</evidence>
<organism evidence="5">
    <name type="scientific">uncultured Flavobacteriia bacterium</name>
    <dbReference type="NCBI Taxonomy" id="212695"/>
    <lineage>
        <taxon>Bacteria</taxon>
        <taxon>Pseudomonadati</taxon>
        <taxon>Bacteroidota</taxon>
        <taxon>Flavobacteriia</taxon>
        <taxon>environmental samples</taxon>
    </lineage>
</organism>
<dbReference type="InterPro" id="IPR054170">
    <property type="entry name" value="RlmL_1st"/>
</dbReference>
<reference evidence="5" key="1">
    <citation type="submission" date="2010-05" db="EMBL/GenBank/DDBJ databases">
        <authorList>
            <person name="Genoscope - CEA"/>
        </authorList>
    </citation>
    <scope>NUCLEOTIDE SEQUENCE</scope>
</reference>
<keyword evidence="2" id="KW-0808">Transferase</keyword>
<dbReference type="InterPro" id="IPR002052">
    <property type="entry name" value="DNA_methylase_N6_adenine_CS"/>
</dbReference>
<dbReference type="SUPFAM" id="SSF53335">
    <property type="entry name" value="S-adenosyl-L-methionine-dependent methyltransferases"/>
    <property type="match status" value="1"/>
</dbReference>
<evidence type="ECO:0000259" key="4">
    <source>
        <dbReference type="PROSITE" id="PS51165"/>
    </source>
</evidence>
<reference evidence="5" key="2">
    <citation type="journal article" date="2012" name="Environ. Microbiol.">
        <title>Genomic content of uncultured Bacteroidetes from contrasting oceanic provinces in the North Atlantic Ocean.</title>
        <authorList>
            <person name="Gomez-Pereira P.R."/>
            <person name="Schuler M."/>
            <person name="Fuchs B.M."/>
            <person name="Bennke C."/>
            <person name="Teeling H."/>
            <person name="Waldmann J."/>
            <person name="Richter M."/>
            <person name="Barbe V."/>
            <person name="Bataille E."/>
            <person name="Glockner F.O."/>
            <person name="Amann R."/>
        </authorList>
    </citation>
    <scope>NUCLEOTIDE SEQUENCE</scope>
</reference>
<dbReference type="SMART" id="SM00981">
    <property type="entry name" value="THUMP"/>
    <property type="match status" value="1"/>
</dbReference>
<dbReference type="GO" id="GO:0070043">
    <property type="term" value="F:rRNA (guanine-N7-)-methyltransferase activity"/>
    <property type="evidence" value="ECO:0007669"/>
    <property type="project" value="TreeGrafter"/>
</dbReference>
<dbReference type="EMBL" id="FQ032823">
    <property type="protein sequence ID" value="CBL87425.1"/>
    <property type="molecule type" value="Genomic_DNA"/>
</dbReference>
<dbReference type="PANTHER" id="PTHR47313">
    <property type="entry name" value="RIBOSOMAL RNA LARGE SUBUNIT METHYLTRANSFERASE K/L"/>
    <property type="match status" value="1"/>
</dbReference>
<dbReference type="CDD" id="cd11715">
    <property type="entry name" value="THUMP_AdoMetMT"/>
    <property type="match status" value="1"/>
</dbReference>
<accession>F4MMR2</accession>
<keyword evidence="3" id="KW-0694">RNA-binding</keyword>
<dbReference type="PANTHER" id="PTHR47313:SF1">
    <property type="entry name" value="RIBOSOMAL RNA LARGE SUBUNIT METHYLTRANSFERASE K_L"/>
    <property type="match status" value="1"/>
</dbReference>
<sequence length="384" mass="42638">MNLYLKTLAGLEDLAAEELKAAGATHIEVGRRGISFQGDAKVLYTICMHSRFAVRVLRYLTSFEAKTPDDLYRQGARFAWENMLAPDGSFVIDATVHSDGFSHSHFAALKLKDAIVDRFRGKTGKRPSIDKVRPDLRLNLHISGEKVTISVDASGEQLSRRGYRPRTAKAPLNEVLAAGLLALSGWRPGTPLYDPMCGSGTFSTEAALWASGLPVQAGRRHFAFMDWSDFEPDTWRAVRSEAMASITPVETPIFASDQHPGAVRQTMEGLEGADVESLVQVKQADFFKLEPRTDGGMLVFNPPYGERMDPGDVVGLYERIGDRLKFHWSGFDAWVISSNDEALKRVGLRPHKRHPVFNGALECRWVGFSMYKGSKADQFKSKKA</sequence>
<feature type="domain" description="THUMP" evidence="4">
    <location>
        <begin position="42"/>
        <end position="153"/>
    </location>
</feature>
<gene>
    <name evidence="5" type="ORF">S18_848_0012</name>
</gene>
<evidence type="ECO:0000313" key="5">
    <source>
        <dbReference type="EMBL" id="CBL87425.1"/>
    </source>
</evidence>
<dbReference type="Pfam" id="PF22020">
    <property type="entry name" value="RlmL_1st"/>
    <property type="match status" value="1"/>
</dbReference>
<dbReference type="AlphaFoldDB" id="F4MMR2"/>
<evidence type="ECO:0000256" key="1">
    <source>
        <dbReference type="ARBA" id="ARBA00022603"/>
    </source>
</evidence>
<name>F4MMR2_9BACT</name>
<proteinExistence type="predicted"/>
<dbReference type="InterPro" id="IPR029063">
    <property type="entry name" value="SAM-dependent_MTases_sf"/>
</dbReference>
<dbReference type="InterPro" id="IPR004114">
    <property type="entry name" value="THUMP_dom"/>
</dbReference>
<dbReference type="GO" id="GO:0003723">
    <property type="term" value="F:RNA binding"/>
    <property type="evidence" value="ECO:0007669"/>
    <property type="project" value="UniProtKB-UniRule"/>
</dbReference>
<dbReference type="GO" id="GO:0008990">
    <property type="term" value="F:rRNA (guanine-N2-)-methyltransferase activity"/>
    <property type="evidence" value="ECO:0007669"/>
    <property type="project" value="TreeGrafter"/>
</dbReference>
<dbReference type="InterPro" id="IPR000241">
    <property type="entry name" value="RlmKL-like_Mtase"/>
</dbReference>
<dbReference type="PROSITE" id="PS00092">
    <property type="entry name" value="N6_MTASE"/>
    <property type="match status" value="1"/>
</dbReference>
<dbReference type="Pfam" id="PF01170">
    <property type="entry name" value="UPF0020"/>
    <property type="match status" value="1"/>
</dbReference>